<proteinExistence type="predicted"/>
<dbReference type="AlphaFoldDB" id="A0A371QUJ2"/>
<dbReference type="RefSeq" id="WP_116422024.1">
    <property type="nucleotide sequence ID" value="NZ_NMUE01000065.1"/>
</dbReference>
<evidence type="ECO:0000313" key="2">
    <source>
        <dbReference type="EMBL" id="RFA93300.1"/>
    </source>
</evidence>
<sequence length="145" mass="16161">MRLYLDTSALVKRYVKEEGSEEVRKIFISAYNGDALLYTHLFNVGEALSAIHKAARRAGKLEVYPLLKKRLLGDVRRLTRLGAMRLLPLTIGQVLEASKYVERHGLYIADALQIVSAIQTNSALITGDGRLCNAARLEGIECKFV</sequence>
<dbReference type="InterPro" id="IPR029060">
    <property type="entry name" value="PIN-like_dom_sf"/>
</dbReference>
<dbReference type="InterPro" id="IPR002716">
    <property type="entry name" value="PIN_dom"/>
</dbReference>
<dbReference type="EMBL" id="NMUE01000065">
    <property type="protein sequence ID" value="RFA93300.1"/>
    <property type="molecule type" value="Genomic_DNA"/>
</dbReference>
<evidence type="ECO:0000259" key="1">
    <source>
        <dbReference type="Pfam" id="PF01850"/>
    </source>
</evidence>
<protein>
    <submittedName>
        <fullName evidence="2">PIN domain nuclease</fullName>
    </submittedName>
</protein>
<name>A0A371QUJ2_9CREN</name>
<gene>
    <name evidence="2" type="ORF">CGL51_13130</name>
</gene>
<dbReference type="SUPFAM" id="SSF88723">
    <property type="entry name" value="PIN domain-like"/>
    <property type="match status" value="1"/>
</dbReference>
<evidence type="ECO:0000313" key="3">
    <source>
        <dbReference type="Proteomes" id="UP000257123"/>
    </source>
</evidence>
<reference evidence="2 3" key="1">
    <citation type="submission" date="2017-07" db="EMBL/GenBank/DDBJ databases">
        <title>Draft genome sequence of aerobic hyperthermophilic archaea, Pyrobaculum aerophilum YKB31 and YKB32.</title>
        <authorList>
            <person name="Mochizuki T."/>
            <person name="Berliner A.J."/>
            <person name="Yoshida-Takashima Y."/>
            <person name="Takaki Y."/>
            <person name="Nunoura T."/>
            <person name="Takai K."/>
        </authorList>
    </citation>
    <scope>NUCLEOTIDE SEQUENCE [LARGE SCALE GENOMIC DNA]</scope>
    <source>
        <strain evidence="2 3">YKB31</strain>
    </source>
</reference>
<feature type="domain" description="PIN" evidence="1">
    <location>
        <begin position="4"/>
        <end position="136"/>
    </location>
</feature>
<dbReference type="Proteomes" id="UP000257123">
    <property type="component" value="Unassembled WGS sequence"/>
</dbReference>
<comment type="caution">
    <text evidence="2">The sequence shown here is derived from an EMBL/GenBank/DDBJ whole genome shotgun (WGS) entry which is preliminary data.</text>
</comment>
<dbReference type="CDD" id="cd09874">
    <property type="entry name" value="PIN_MT3492-like"/>
    <property type="match status" value="1"/>
</dbReference>
<accession>A0A371QUJ2</accession>
<dbReference type="Pfam" id="PF01850">
    <property type="entry name" value="PIN"/>
    <property type="match status" value="1"/>
</dbReference>
<organism evidence="2 3">
    <name type="scientific">Pyrobaculum aerophilum</name>
    <dbReference type="NCBI Taxonomy" id="13773"/>
    <lineage>
        <taxon>Archaea</taxon>
        <taxon>Thermoproteota</taxon>
        <taxon>Thermoprotei</taxon>
        <taxon>Thermoproteales</taxon>
        <taxon>Thermoproteaceae</taxon>
        <taxon>Pyrobaculum</taxon>
    </lineage>
</organism>
<dbReference type="Gene3D" id="3.40.50.1010">
    <property type="entry name" value="5'-nuclease"/>
    <property type="match status" value="1"/>
</dbReference>